<dbReference type="HAMAP" id="MF_01394">
    <property type="entry name" value="NDH1_NuoA"/>
    <property type="match status" value="1"/>
</dbReference>
<evidence type="ECO:0000256" key="10">
    <source>
        <dbReference type="ARBA" id="ARBA00023075"/>
    </source>
</evidence>
<name>A0A1H5X972_9PROT</name>
<evidence type="ECO:0000256" key="5">
    <source>
        <dbReference type="ARBA" id="ARBA00022692"/>
    </source>
</evidence>
<keyword evidence="9 12" id="KW-0520">NAD</keyword>
<evidence type="ECO:0000256" key="8">
    <source>
        <dbReference type="ARBA" id="ARBA00022989"/>
    </source>
</evidence>
<keyword evidence="7 12" id="KW-1278">Translocase</keyword>
<gene>
    <name evidence="12" type="primary">nuoA</name>
    <name evidence="14" type="ORF">SAMN05216334_12515</name>
</gene>
<evidence type="ECO:0000256" key="7">
    <source>
        <dbReference type="ARBA" id="ARBA00022967"/>
    </source>
</evidence>
<dbReference type="Proteomes" id="UP000236753">
    <property type="component" value="Unassembled WGS sequence"/>
</dbReference>
<dbReference type="InterPro" id="IPR038430">
    <property type="entry name" value="NDAH_ubi_oxred_su3_sf"/>
</dbReference>
<evidence type="ECO:0000256" key="1">
    <source>
        <dbReference type="ARBA" id="ARBA00004141"/>
    </source>
</evidence>
<comment type="function">
    <text evidence="12">NDH-1 shuttles electrons from NADH, via FMN and iron-sulfur (Fe-S) centers, to quinones in the respiratory chain. The immediate electron acceptor for the enzyme in this species is believed to be ubiquinone. Couples the redox reaction to proton translocation (for every two electrons transferred, four hydrogen ions are translocated across the cytoplasmic membrane), and thus conserves the redox energy in a proton gradient.</text>
</comment>
<keyword evidence="6 12" id="KW-0874">Quinone</keyword>
<comment type="similarity">
    <text evidence="2 12 13">Belongs to the complex I subunit 3 family.</text>
</comment>
<evidence type="ECO:0000256" key="6">
    <source>
        <dbReference type="ARBA" id="ARBA00022719"/>
    </source>
</evidence>
<keyword evidence="5 12" id="KW-0812">Transmembrane</keyword>
<reference evidence="14 15" key="1">
    <citation type="submission" date="2016-10" db="EMBL/GenBank/DDBJ databases">
        <authorList>
            <person name="de Groot N.N."/>
        </authorList>
    </citation>
    <scope>NUCLEOTIDE SEQUENCE [LARGE SCALE GENOMIC DNA]</scope>
    <source>
        <strain evidence="14 15">Nm13</strain>
    </source>
</reference>
<dbReference type="GO" id="GO:0008137">
    <property type="term" value="F:NADH dehydrogenase (ubiquinone) activity"/>
    <property type="evidence" value="ECO:0007669"/>
    <property type="project" value="InterPro"/>
</dbReference>
<comment type="subunit">
    <text evidence="12">NDH-1 is composed of 14 different subunits. Subunits NuoA, H, J, K, L, M, N constitute the membrane sector of the complex.</text>
</comment>
<evidence type="ECO:0000256" key="11">
    <source>
        <dbReference type="ARBA" id="ARBA00023136"/>
    </source>
</evidence>
<evidence type="ECO:0000256" key="2">
    <source>
        <dbReference type="ARBA" id="ARBA00008472"/>
    </source>
</evidence>
<evidence type="ECO:0000256" key="3">
    <source>
        <dbReference type="ARBA" id="ARBA00022448"/>
    </source>
</evidence>
<dbReference type="PANTHER" id="PTHR11058">
    <property type="entry name" value="NADH-UBIQUINONE OXIDOREDUCTASE CHAIN 3"/>
    <property type="match status" value="1"/>
</dbReference>
<dbReference type="EC" id="7.1.1.-" evidence="12"/>
<evidence type="ECO:0000256" key="12">
    <source>
        <dbReference type="HAMAP-Rule" id="MF_01394"/>
    </source>
</evidence>
<evidence type="ECO:0000313" key="15">
    <source>
        <dbReference type="Proteomes" id="UP000236753"/>
    </source>
</evidence>
<dbReference type="RefSeq" id="WP_103967248.1">
    <property type="nucleotide sequence ID" value="NZ_FNUX01000025.1"/>
</dbReference>
<evidence type="ECO:0000313" key="14">
    <source>
        <dbReference type="EMBL" id="SEG08304.1"/>
    </source>
</evidence>
<dbReference type="GO" id="GO:0030964">
    <property type="term" value="C:NADH dehydrogenase complex"/>
    <property type="evidence" value="ECO:0007669"/>
    <property type="project" value="TreeGrafter"/>
</dbReference>
<feature type="transmembrane region" description="Helical" evidence="12">
    <location>
        <begin position="6"/>
        <end position="27"/>
    </location>
</feature>
<evidence type="ECO:0000256" key="13">
    <source>
        <dbReference type="RuleBase" id="RU003639"/>
    </source>
</evidence>
<evidence type="ECO:0000256" key="4">
    <source>
        <dbReference type="ARBA" id="ARBA00022475"/>
    </source>
</evidence>
<protein>
    <recommendedName>
        <fullName evidence="12">NADH-quinone oxidoreductase subunit A</fullName>
        <ecNumber evidence="12">7.1.1.-</ecNumber>
    </recommendedName>
    <alternativeName>
        <fullName evidence="12">NADH dehydrogenase I subunit A</fullName>
    </alternativeName>
    <alternativeName>
        <fullName evidence="12">NDH-1 subunit A</fullName>
    </alternativeName>
    <alternativeName>
        <fullName evidence="12">NUO1</fullName>
    </alternativeName>
</protein>
<organism evidence="14 15">
    <name type="scientific">Nitrosomonas ureae</name>
    <dbReference type="NCBI Taxonomy" id="44577"/>
    <lineage>
        <taxon>Bacteria</taxon>
        <taxon>Pseudomonadati</taxon>
        <taxon>Pseudomonadota</taxon>
        <taxon>Betaproteobacteria</taxon>
        <taxon>Nitrosomonadales</taxon>
        <taxon>Nitrosomonadaceae</taxon>
        <taxon>Nitrosomonas</taxon>
    </lineage>
</organism>
<evidence type="ECO:0000256" key="9">
    <source>
        <dbReference type="ARBA" id="ARBA00023027"/>
    </source>
</evidence>
<comment type="catalytic activity">
    <reaction evidence="12 13">
        <text>a quinone + NADH + 5 H(+)(in) = a quinol + NAD(+) + 4 H(+)(out)</text>
        <dbReference type="Rhea" id="RHEA:57888"/>
        <dbReference type="ChEBI" id="CHEBI:15378"/>
        <dbReference type="ChEBI" id="CHEBI:24646"/>
        <dbReference type="ChEBI" id="CHEBI:57540"/>
        <dbReference type="ChEBI" id="CHEBI:57945"/>
        <dbReference type="ChEBI" id="CHEBI:132124"/>
    </reaction>
</comment>
<dbReference type="PANTHER" id="PTHR11058:SF21">
    <property type="entry name" value="NADH-QUINONE OXIDOREDUCTASE SUBUNIT A"/>
    <property type="match status" value="1"/>
</dbReference>
<keyword evidence="4 12" id="KW-1003">Cell membrane</keyword>
<proteinExistence type="inferred from homology"/>
<dbReference type="InterPro" id="IPR000440">
    <property type="entry name" value="NADH_UbQ/plastoQ_OxRdtase_su3"/>
</dbReference>
<accession>A0A1H5X972</accession>
<keyword evidence="3 12" id="KW-0813">Transport</keyword>
<keyword evidence="10 12" id="KW-0830">Ubiquinone</keyword>
<keyword evidence="8 12" id="KW-1133">Transmembrane helix</keyword>
<dbReference type="AlphaFoldDB" id="A0A1H5X972"/>
<dbReference type="OrthoDB" id="9791970at2"/>
<feature type="transmembrane region" description="Helical" evidence="12">
    <location>
        <begin position="62"/>
        <end position="83"/>
    </location>
</feature>
<dbReference type="Pfam" id="PF00507">
    <property type="entry name" value="Oxidored_q4"/>
    <property type="match status" value="1"/>
</dbReference>
<dbReference type="EMBL" id="FNUX01000025">
    <property type="protein sequence ID" value="SEG08304.1"/>
    <property type="molecule type" value="Genomic_DNA"/>
</dbReference>
<dbReference type="Gene3D" id="1.20.58.1610">
    <property type="entry name" value="NADH:ubiquinone/plastoquinone oxidoreductase, chain 3"/>
    <property type="match status" value="1"/>
</dbReference>
<dbReference type="GO" id="GO:0050136">
    <property type="term" value="F:NADH dehydrogenase (quinone) (non-electrogenic) activity"/>
    <property type="evidence" value="ECO:0007669"/>
    <property type="project" value="UniProtKB-UniRule"/>
</dbReference>
<dbReference type="InterPro" id="IPR023043">
    <property type="entry name" value="NAD(P)H_OxRDtase_bac/plastid"/>
</dbReference>
<feature type="transmembrane region" description="Helical" evidence="12">
    <location>
        <begin position="89"/>
        <end position="110"/>
    </location>
</feature>
<dbReference type="GO" id="GO:0005886">
    <property type="term" value="C:plasma membrane"/>
    <property type="evidence" value="ECO:0007669"/>
    <property type="project" value="UniProtKB-SubCell"/>
</dbReference>
<comment type="subcellular location">
    <subcellularLocation>
        <location evidence="12 13">Cell membrane</location>
        <topology evidence="12 13">Multi-pass membrane protein</topology>
    </subcellularLocation>
    <subcellularLocation>
        <location evidence="1">Membrane</location>
        <topology evidence="1">Multi-pass membrane protein</topology>
    </subcellularLocation>
</comment>
<sequence>MQNLQSSTVIGLFALLALITLVSLLWLSRWLGGYRPQWDKEQPFECGVPPTGDAHVQTPIRFYVVAVSFLLFDIEAAFLFAWAAAYWELGMQGVIGVIVFILILLLGLVYEWRKGGLSWSPDRTARDL</sequence>
<keyword evidence="11 12" id="KW-0472">Membrane</keyword>
<dbReference type="GO" id="GO:0048038">
    <property type="term" value="F:quinone binding"/>
    <property type="evidence" value="ECO:0007669"/>
    <property type="project" value="UniProtKB-KW"/>
</dbReference>